<protein>
    <submittedName>
        <fullName evidence="1">Uncharacterized protein</fullName>
    </submittedName>
</protein>
<organism evidence="1 2">
    <name type="scientific">Zarea fungicola</name>
    <dbReference type="NCBI Taxonomy" id="93591"/>
    <lineage>
        <taxon>Eukaryota</taxon>
        <taxon>Fungi</taxon>
        <taxon>Dikarya</taxon>
        <taxon>Ascomycota</taxon>
        <taxon>Pezizomycotina</taxon>
        <taxon>Sordariomycetes</taxon>
        <taxon>Hypocreomycetidae</taxon>
        <taxon>Hypocreales</taxon>
        <taxon>Cordycipitaceae</taxon>
        <taxon>Zarea</taxon>
    </lineage>
</organism>
<sequence>MSLLNQPLNRRQQPSLLGQQRLESLGRDHRVHVLQPMRQQQRAGKVANGMLHAPMAGAAAGDIRDAHAHGDAQGANGVEHGPREMGCAERDRVAVRLKGLREDFGVAREELAMVLEPRAEVSVREAAAERWKRKQAENNWVEILDE</sequence>
<proteinExistence type="predicted"/>
<gene>
    <name evidence="1" type="ORF">NQ176_g4523</name>
</gene>
<name>A0ACC1NEE4_9HYPO</name>
<evidence type="ECO:0000313" key="1">
    <source>
        <dbReference type="EMBL" id="KAJ2977168.1"/>
    </source>
</evidence>
<reference evidence="1" key="1">
    <citation type="submission" date="2022-08" db="EMBL/GenBank/DDBJ databases">
        <title>Genome Sequence of Lecanicillium fungicola.</title>
        <authorList>
            <person name="Buettner E."/>
        </authorList>
    </citation>
    <scope>NUCLEOTIDE SEQUENCE</scope>
    <source>
        <strain evidence="1">Babe33</strain>
    </source>
</reference>
<dbReference type="Proteomes" id="UP001143910">
    <property type="component" value="Unassembled WGS sequence"/>
</dbReference>
<accession>A0ACC1NEE4</accession>
<keyword evidence="2" id="KW-1185">Reference proteome</keyword>
<dbReference type="EMBL" id="JANJQO010000499">
    <property type="protein sequence ID" value="KAJ2977168.1"/>
    <property type="molecule type" value="Genomic_DNA"/>
</dbReference>
<evidence type="ECO:0000313" key="2">
    <source>
        <dbReference type="Proteomes" id="UP001143910"/>
    </source>
</evidence>
<comment type="caution">
    <text evidence="1">The sequence shown here is derived from an EMBL/GenBank/DDBJ whole genome shotgun (WGS) entry which is preliminary data.</text>
</comment>